<protein>
    <submittedName>
        <fullName evidence="1">Uncharacterized protein</fullName>
    </submittedName>
</protein>
<dbReference type="EMBL" id="BGPR01000458">
    <property type="protein sequence ID" value="GBM21374.1"/>
    <property type="molecule type" value="Genomic_DNA"/>
</dbReference>
<comment type="caution">
    <text evidence="1">The sequence shown here is derived from an EMBL/GenBank/DDBJ whole genome shotgun (WGS) entry which is preliminary data.</text>
</comment>
<dbReference type="AlphaFoldDB" id="A0A4Y2E0F0"/>
<evidence type="ECO:0000313" key="1">
    <source>
        <dbReference type="EMBL" id="GBM21374.1"/>
    </source>
</evidence>
<dbReference type="Proteomes" id="UP000499080">
    <property type="component" value="Unassembled WGS sequence"/>
</dbReference>
<accession>A0A4Y2E0F0</accession>
<proteinExistence type="predicted"/>
<evidence type="ECO:0000313" key="2">
    <source>
        <dbReference type="Proteomes" id="UP000499080"/>
    </source>
</evidence>
<keyword evidence="2" id="KW-1185">Reference proteome</keyword>
<sequence>MGNCRRRNLDTFLPRLKRRARSTRRQPGNVLSGWEPPSGPQYAEKLILLERRSSCRLYKWREGESGKPMFETTPLTIASQTRLSKGNSKSKI</sequence>
<name>A0A4Y2E0F0_ARAVE</name>
<organism evidence="1 2">
    <name type="scientific">Araneus ventricosus</name>
    <name type="common">Orbweaver spider</name>
    <name type="synonym">Epeira ventricosa</name>
    <dbReference type="NCBI Taxonomy" id="182803"/>
    <lineage>
        <taxon>Eukaryota</taxon>
        <taxon>Metazoa</taxon>
        <taxon>Ecdysozoa</taxon>
        <taxon>Arthropoda</taxon>
        <taxon>Chelicerata</taxon>
        <taxon>Arachnida</taxon>
        <taxon>Araneae</taxon>
        <taxon>Araneomorphae</taxon>
        <taxon>Entelegynae</taxon>
        <taxon>Araneoidea</taxon>
        <taxon>Araneidae</taxon>
        <taxon>Araneus</taxon>
    </lineage>
</organism>
<gene>
    <name evidence="1" type="ORF">AVEN_264811_1</name>
</gene>
<reference evidence="1 2" key="1">
    <citation type="journal article" date="2019" name="Sci. Rep.">
        <title>Orb-weaving spider Araneus ventricosus genome elucidates the spidroin gene catalogue.</title>
        <authorList>
            <person name="Kono N."/>
            <person name="Nakamura H."/>
            <person name="Ohtoshi R."/>
            <person name="Moran D.A.P."/>
            <person name="Shinohara A."/>
            <person name="Yoshida Y."/>
            <person name="Fujiwara M."/>
            <person name="Mori M."/>
            <person name="Tomita M."/>
            <person name="Arakawa K."/>
        </authorList>
    </citation>
    <scope>NUCLEOTIDE SEQUENCE [LARGE SCALE GENOMIC DNA]</scope>
</reference>